<gene>
    <name evidence="2" type="ORF">GCM10007874_11160</name>
</gene>
<dbReference type="Proteomes" id="UP001156882">
    <property type="component" value="Unassembled WGS sequence"/>
</dbReference>
<feature type="transmembrane region" description="Helical" evidence="1">
    <location>
        <begin position="25"/>
        <end position="44"/>
    </location>
</feature>
<organism evidence="2 3">
    <name type="scientific">Labrys miyagiensis</name>
    <dbReference type="NCBI Taxonomy" id="346912"/>
    <lineage>
        <taxon>Bacteria</taxon>
        <taxon>Pseudomonadati</taxon>
        <taxon>Pseudomonadota</taxon>
        <taxon>Alphaproteobacteria</taxon>
        <taxon>Hyphomicrobiales</taxon>
        <taxon>Xanthobacteraceae</taxon>
        <taxon>Labrys</taxon>
    </lineage>
</organism>
<keyword evidence="3" id="KW-1185">Reference proteome</keyword>
<sequence length="62" mass="7169">MHLEISTAGGKLWRYRYEFHGKERIFALASLALSMLGRGLWMLFTHFWEVLAFAKRLISGGP</sequence>
<dbReference type="RefSeq" id="WP_284310925.1">
    <property type="nucleotide sequence ID" value="NZ_BSPC01000009.1"/>
</dbReference>
<dbReference type="EMBL" id="BSPC01000009">
    <property type="protein sequence ID" value="GLS18100.1"/>
    <property type="molecule type" value="Genomic_DNA"/>
</dbReference>
<reference evidence="3" key="1">
    <citation type="journal article" date="2019" name="Int. J. Syst. Evol. Microbiol.">
        <title>The Global Catalogue of Microorganisms (GCM) 10K type strain sequencing project: providing services to taxonomists for standard genome sequencing and annotation.</title>
        <authorList>
            <consortium name="The Broad Institute Genomics Platform"/>
            <consortium name="The Broad Institute Genome Sequencing Center for Infectious Disease"/>
            <person name="Wu L."/>
            <person name="Ma J."/>
        </authorList>
    </citation>
    <scope>NUCLEOTIDE SEQUENCE [LARGE SCALE GENOMIC DNA]</scope>
    <source>
        <strain evidence="3">NBRC 101365</strain>
    </source>
</reference>
<protein>
    <submittedName>
        <fullName evidence="2">Uncharacterized protein</fullName>
    </submittedName>
</protein>
<keyword evidence="1" id="KW-1133">Transmembrane helix</keyword>
<evidence type="ECO:0000313" key="2">
    <source>
        <dbReference type="EMBL" id="GLS18100.1"/>
    </source>
</evidence>
<comment type="caution">
    <text evidence="2">The sequence shown here is derived from an EMBL/GenBank/DDBJ whole genome shotgun (WGS) entry which is preliminary data.</text>
</comment>
<evidence type="ECO:0000256" key="1">
    <source>
        <dbReference type="SAM" id="Phobius"/>
    </source>
</evidence>
<accession>A0ABQ6CGW8</accession>
<evidence type="ECO:0000313" key="3">
    <source>
        <dbReference type="Proteomes" id="UP001156882"/>
    </source>
</evidence>
<proteinExistence type="predicted"/>
<name>A0ABQ6CGW8_9HYPH</name>
<keyword evidence="1" id="KW-0472">Membrane</keyword>
<keyword evidence="1" id="KW-0812">Transmembrane</keyword>